<dbReference type="STRING" id="1797714.A3D04_02275"/>
<dbReference type="AlphaFoldDB" id="A0A1F5G755"/>
<gene>
    <name evidence="1" type="ORF">A3D04_02275</name>
</gene>
<organism evidence="1 2">
    <name type="scientific">Candidatus Curtissbacteria bacterium RIFCSPHIGHO2_02_FULL_40_16b</name>
    <dbReference type="NCBI Taxonomy" id="1797714"/>
    <lineage>
        <taxon>Bacteria</taxon>
        <taxon>Candidatus Curtissiibacteriota</taxon>
    </lineage>
</organism>
<reference evidence="1 2" key="1">
    <citation type="journal article" date="2016" name="Nat. Commun.">
        <title>Thousands of microbial genomes shed light on interconnected biogeochemical processes in an aquifer system.</title>
        <authorList>
            <person name="Anantharaman K."/>
            <person name="Brown C.T."/>
            <person name="Hug L.A."/>
            <person name="Sharon I."/>
            <person name="Castelle C.J."/>
            <person name="Probst A.J."/>
            <person name="Thomas B.C."/>
            <person name="Singh A."/>
            <person name="Wilkins M.J."/>
            <person name="Karaoz U."/>
            <person name="Brodie E.L."/>
            <person name="Williams K.H."/>
            <person name="Hubbard S.S."/>
            <person name="Banfield J.F."/>
        </authorList>
    </citation>
    <scope>NUCLEOTIDE SEQUENCE [LARGE SCALE GENOMIC DNA]</scope>
</reference>
<protein>
    <submittedName>
        <fullName evidence="1">Uncharacterized protein</fullName>
    </submittedName>
</protein>
<comment type="caution">
    <text evidence="1">The sequence shown here is derived from an EMBL/GenBank/DDBJ whole genome shotgun (WGS) entry which is preliminary data.</text>
</comment>
<evidence type="ECO:0000313" key="2">
    <source>
        <dbReference type="Proteomes" id="UP000177369"/>
    </source>
</evidence>
<accession>A0A1F5G755</accession>
<dbReference type="EMBL" id="MFBD01000045">
    <property type="protein sequence ID" value="OGD87671.1"/>
    <property type="molecule type" value="Genomic_DNA"/>
</dbReference>
<evidence type="ECO:0000313" key="1">
    <source>
        <dbReference type="EMBL" id="OGD87671.1"/>
    </source>
</evidence>
<dbReference type="Proteomes" id="UP000177369">
    <property type="component" value="Unassembled WGS sequence"/>
</dbReference>
<name>A0A1F5G755_9BACT</name>
<sequence>MNSETEPKSHEIFKKHFLVTSGTPVIVNSAFLVQAHFSQRELEHGSSAKLSIFAPGKLEIQRSTAVVKEKKSFKIIPAEEITHLIVQLRKPGEEIEIGIFKLVLNQQGHDYFSFECHSTEPIDVKKFDGNIYDKDVLQDLLKPPDSYILASATKGDIKRRRKFEILRAQEKLRFGEAHPVEIRMLRKIEAL</sequence>
<proteinExistence type="predicted"/>